<accession>A0ABP9GYV4</accession>
<keyword evidence="1" id="KW-0812">Transmembrane</keyword>
<organism evidence="2 3">
    <name type="scientific">Streptomonospora halophila</name>
    <dbReference type="NCBI Taxonomy" id="427369"/>
    <lineage>
        <taxon>Bacteria</taxon>
        <taxon>Bacillati</taxon>
        <taxon>Actinomycetota</taxon>
        <taxon>Actinomycetes</taxon>
        <taxon>Streptosporangiales</taxon>
        <taxon>Nocardiopsidaceae</taxon>
        <taxon>Streptomonospora</taxon>
    </lineage>
</organism>
<dbReference type="Proteomes" id="UP001499993">
    <property type="component" value="Unassembled WGS sequence"/>
</dbReference>
<keyword evidence="1" id="KW-1133">Transmembrane helix</keyword>
<keyword evidence="3" id="KW-1185">Reference proteome</keyword>
<keyword evidence="1" id="KW-0472">Membrane</keyword>
<evidence type="ECO:0000256" key="1">
    <source>
        <dbReference type="SAM" id="Phobius"/>
    </source>
</evidence>
<sequence>METARAVPIVPPVLTGLALSGVRAVRAVARGLASATAALLRSSRAVPGVRPLASVRGDRGMSTAEYALGTVTACAFAAVLFAILTSDEVRTTVTRIVTDALQIDG</sequence>
<evidence type="ECO:0000313" key="3">
    <source>
        <dbReference type="Proteomes" id="UP001499993"/>
    </source>
</evidence>
<feature type="transmembrane region" description="Helical" evidence="1">
    <location>
        <begin position="66"/>
        <end position="85"/>
    </location>
</feature>
<proteinExistence type="predicted"/>
<reference evidence="3" key="1">
    <citation type="journal article" date="2019" name="Int. J. Syst. Evol. Microbiol.">
        <title>The Global Catalogue of Microorganisms (GCM) 10K type strain sequencing project: providing services to taxonomists for standard genome sequencing and annotation.</title>
        <authorList>
            <consortium name="The Broad Institute Genomics Platform"/>
            <consortium name="The Broad Institute Genome Sequencing Center for Infectious Disease"/>
            <person name="Wu L."/>
            <person name="Ma J."/>
        </authorList>
    </citation>
    <scope>NUCLEOTIDE SEQUENCE [LARGE SCALE GENOMIC DNA]</scope>
    <source>
        <strain evidence="3">JCM 18123</strain>
    </source>
</reference>
<evidence type="ECO:0000313" key="2">
    <source>
        <dbReference type="EMBL" id="GAA4954423.1"/>
    </source>
</evidence>
<dbReference type="Pfam" id="PF14029">
    <property type="entry name" value="DUF4244"/>
    <property type="match status" value="1"/>
</dbReference>
<dbReference type="EMBL" id="BAABIK010000033">
    <property type="protein sequence ID" value="GAA4954423.1"/>
    <property type="molecule type" value="Genomic_DNA"/>
</dbReference>
<evidence type="ECO:0008006" key="4">
    <source>
        <dbReference type="Google" id="ProtNLM"/>
    </source>
</evidence>
<comment type="caution">
    <text evidence="2">The sequence shown here is derived from an EMBL/GenBank/DDBJ whole genome shotgun (WGS) entry which is preliminary data.</text>
</comment>
<name>A0ABP9GYV4_9ACTN</name>
<protein>
    <recommendedName>
        <fullName evidence="4">DUF4244 domain-containing protein</fullName>
    </recommendedName>
</protein>
<dbReference type="InterPro" id="IPR025338">
    <property type="entry name" value="DUF4244"/>
</dbReference>
<gene>
    <name evidence="2" type="ORF">GCM10023224_44760</name>
</gene>